<keyword evidence="8" id="KW-1185">Reference proteome</keyword>
<sequence length="196" mass="21474">MPKIVDHDERRRSLIEATWRVIAREGIASATTRGIAREAGCSSGVLAHYFADKAELMASAMLAAHAEVHARLDPELTGLASVRQYMLECLPLDERRRFLAVVEVSFWGQAVGNPRLVELYADEVQGFRGRIRTRLAQAAEQGELRPEVDVEAVVHELHVLNDGLSLQAALSPHGAPAERQTALVDAILDRIRGAGP</sequence>
<reference evidence="8" key="1">
    <citation type="submission" date="2016-10" db="EMBL/GenBank/DDBJ databases">
        <authorList>
            <person name="Varghese N."/>
            <person name="Submissions S."/>
        </authorList>
    </citation>
    <scope>NUCLEOTIDE SEQUENCE [LARGE SCALE GENOMIC DNA]</scope>
    <source>
        <strain evidence="8">DSM 44268</strain>
    </source>
</reference>
<dbReference type="RefSeq" id="WP_091771682.1">
    <property type="nucleotide sequence ID" value="NZ_FNBT01000012.1"/>
</dbReference>
<dbReference type="PROSITE" id="PS50977">
    <property type="entry name" value="HTH_TETR_2"/>
    <property type="match status" value="1"/>
</dbReference>
<accession>A0A1G7RPW4</accession>
<dbReference type="InterPro" id="IPR050109">
    <property type="entry name" value="HTH-type_TetR-like_transc_reg"/>
</dbReference>
<name>A0A1G7RPW4_9ACTN</name>
<feature type="domain" description="HTH tetR-type" evidence="6">
    <location>
        <begin position="8"/>
        <end position="68"/>
    </location>
</feature>
<evidence type="ECO:0000313" key="8">
    <source>
        <dbReference type="Proteomes" id="UP000199406"/>
    </source>
</evidence>
<evidence type="ECO:0000256" key="1">
    <source>
        <dbReference type="ARBA" id="ARBA00022491"/>
    </source>
</evidence>
<dbReference type="SUPFAM" id="SSF48498">
    <property type="entry name" value="Tetracyclin repressor-like, C-terminal domain"/>
    <property type="match status" value="1"/>
</dbReference>
<protein>
    <submittedName>
        <fullName evidence="7">Transcriptional regulator, TetR family</fullName>
    </submittedName>
</protein>
<feature type="DNA-binding region" description="H-T-H motif" evidence="5">
    <location>
        <begin position="31"/>
        <end position="50"/>
    </location>
</feature>
<evidence type="ECO:0000256" key="5">
    <source>
        <dbReference type="PROSITE-ProRule" id="PRU00335"/>
    </source>
</evidence>
<dbReference type="AlphaFoldDB" id="A0A1G7RPW4"/>
<keyword evidence="3 5" id="KW-0238">DNA-binding</keyword>
<keyword evidence="4" id="KW-0804">Transcription</keyword>
<dbReference type="Pfam" id="PF13977">
    <property type="entry name" value="TetR_C_6"/>
    <property type="match status" value="1"/>
</dbReference>
<evidence type="ECO:0000256" key="2">
    <source>
        <dbReference type="ARBA" id="ARBA00023015"/>
    </source>
</evidence>
<dbReference type="STRING" id="1550231.SAMN05660662_0437"/>
<keyword evidence="2" id="KW-0805">Transcription regulation</keyword>
<evidence type="ECO:0000256" key="3">
    <source>
        <dbReference type="ARBA" id="ARBA00023125"/>
    </source>
</evidence>
<evidence type="ECO:0000259" key="6">
    <source>
        <dbReference type="PROSITE" id="PS50977"/>
    </source>
</evidence>
<dbReference type="InterPro" id="IPR009057">
    <property type="entry name" value="Homeodomain-like_sf"/>
</dbReference>
<dbReference type="EMBL" id="FNBT01000012">
    <property type="protein sequence ID" value="SDG12836.1"/>
    <property type="molecule type" value="Genomic_DNA"/>
</dbReference>
<organism evidence="7 8">
    <name type="scientific">Blastococcus aurantiacus</name>
    <dbReference type="NCBI Taxonomy" id="1550231"/>
    <lineage>
        <taxon>Bacteria</taxon>
        <taxon>Bacillati</taxon>
        <taxon>Actinomycetota</taxon>
        <taxon>Actinomycetes</taxon>
        <taxon>Geodermatophilales</taxon>
        <taxon>Geodermatophilaceae</taxon>
        <taxon>Blastococcus</taxon>
    </lineage>
</organism>
<dbReference type="Proteomes" id="UP000199406">
    <property type="component" value="Unassembled WGS sequence"/>
</dbReference>
<dbReference type="SUPFAM" id="SSF46689">
    <property type="entry name" value="Homeodomain-like"/>
    <property type="match status" value="1"/>
</dbReference>
<dbReference type="Gene3D" id="1.10.357.10">
    <property type="entry name" value="Tetracycline Repressor, domain 2"/>
    <property type="match status" value="1"/>
</dbReference>
<keyword evidence="1" id="KW-0678">Repressor</keyword>
<dbReference type="PANTHER" id="PTHR30055">
    <property type="entry name" value="HTH-TYPE TRANSCRIPTIONAL REGULATOR RUTR"/>
    <property type="match status" value="1"/>
</dbReference>
<dbReference type="OrthoDB" id="9816296at2"/>
<evidence type="ECO:0000313" key="7">
    <source>
        <dbReference type="EMBL" id="SDG12836.1"/>
    </source>
</evidence>
<dbReference type="InterPro" id="IPR036271">
    <property type="entry name" value="Tet_transcr_reg_TetR-rel_C_sf"/>
</dbReference>
<dbReference type="InterPro" id="IPR001647">
    <property type="entry name" value="HTH_TetR"/>
</dbReference>
<dbReference type="GO" id="GO:0000976">
    <property type="term" value="F:transcription cis-regulatory region binding"/>
    <property type="evidence" value="ECO:0007669"/>
    <property type="project" value="TreeGrafter"/>
</dbReference>
<proteinExistence type="predicted"/>
<gene>
    <name evidence="7" type="ORF">SAMN05660662_0437</name>
</gene>
<dbReference type="Pfam" id="PF00440">
    <property type="entry name" value="TetR_N"/>
    <property type="match status" value="1"/>
</dbReference>
<dbReference type="PANTHER" id="PTHR30055:SF234">
    <property type="entry name" value="HTH-TYPE TRANSCRIPTIONAL REGULATOR BETI"/>
    <property type="match status" value="1"/>
</dbReference>
<dbReference type="GO" id="GO:0003700">
    <property type="term" value="F:DNA-binding transcription factor activity"/>
    <property type="evidence" value="ECO:0007669"/>
    <property type="project" value="TreeGrafter"/>
</dbReference>
<evidence type="ECO:0000256" key="4">
    <source>
        <dbReference type="ARBA" id="ARBA00023163"/>
    </source>
</evidence>
<dbReference type="InterPro" id="IPR039538">
    <property type="entry name" value="BetI_C"/>
</dbReference>